<evidence type="ECO:0000313" key="2">
    <source>
        <dbReference type="EMBL" id="PUZ75664.1"/>
    </source>
</evidence>
<proteinExistence type="predicted"/>
<feature type="non-terminal residue" evidence="2">
    <location>
        <position position="361"/>
    </location>
</feature>
<dbReference type="PANTHER" id="PTHR33499">
    <property type="entry name" value="OS12G0282400 PROTEIN-RELATED"/>
    <property type="match status" value="1"/>
</dbReference>
<evidence type="ECO:0000313" key="3">
    <source>
        <dbReference type="Proteomes" id="UP000244336"/>
    </source>
</evidence>
<dbReference type="Gramene" id="PUZ75664">
    <property type="protein sequence ID" value="PUZ75664"/>
    <property type="gene ID" value="GQ55_1G212300"/>
</dbReference>
<protein>
    <submittedName>
        <fullName evidence="2">Uncharacterized protein</fullName>
    </submittedName>
</protein>
<dbReference type="AlphaFoldDB" id="A0A2T7F6H4"/>
<dbReference type="OrthoDB" id="696112at2759"/>
<sequence length="361" mass="41610">MWTVIIHRDGAPPDTEIVELECDRAYITFYNLVLLKSRLGYSGRDFLYYKERCGNHTASLILVDYENQTTAMLAANERERKLRIVMTTVQQTQLEVSITPMKRPRDRTTEKTVDVPTAEEPIDGYKEWFVNLQQDQPDTEFRDDYRDETIKTYKEWLRRQEFLPDILSYLDDDDSDDDNLPDDGRLASNPSPQKELPSHAQRKKRKGHGVLCVLHFFTTSSPLLKLCHHIQHIVFVAGSNEGRNKGGRGAAKGLAAAIKRIKTGSQKLKIDFSSRLGGPIGPNARSFVDEVVMFTRKRAPLIGVRKWKDIELNVKNSIALDIMNRWDLQNTDDQKEKIWAIAKERYKGWRSTLSATYKAYD</sequence>
<keyword evidence="3" id="KW-1185">Reference proteome</keyword>
<dbReference type="PANTHER" id="PTHR33499:SF43">
    <property type="entry name" value="TRANSPOSASE, PTTA_EN_SPM, PLANT"/>
    <property type="match status" value="1"/>
</dbReference>
<evidence type="ECO:0000256" key="1">
    <source>
        <dbReference type="SAM" id="MobiDB-lite"/>
    </source>
</evidence>
<dbReference type="EMBL" id="CM009749">
    <property type="protein sequence ID" value="PUZ75664.1"/>
    <property type="molecule type" value="Genomic_DNA"/>
</dbReference>
<feature type="region of interest" description="Disordered" evidence="1">
    <location>
        <begin position="173"/>
        <end position="203"/>
    </location>
</feature>
<accession>A0A2T7F6H4</accession>
<organism evidence="2 3">
    <name type="scientific">Panicum hallii var. hallii</name>
    <dbReference type="NCBI Taxonomy" id="1504633"/>
    <lineage>
        <taxon>Eukaryota</taxon>
        <taxon>Viridiplantae</taxon>
        <taxon>Streptophyta</taxon>
        <taxon>Embryophyta</taxon>
        <taxon>Tracheophyta</taxon>
        <taxon>Spermatophyta</taxon>
        <taxon>Magnoliopsida</taxon>
        <taxon>Liliopsida</taxon>
        <taxon>Poales</taxon>
        <taxon>Poaceae</taxon>
        <taxon>PACMAD clade</taxon>
        <taxon>Panicoideae</taxon>
        <taxon>Panicodae</taxon>
        <taxon>Paniceae</taxon>
        <taxon>Panicinae</taxon>
        <taxon>Panicum</taxon>
        <taxon>Panicum sect. Panicum</taxon>
    </lineage>
</organism>
<name>A0A2T7F6H4_9POAL</name>
<reference evidence="2 3" key="1">
    <citation type="submission" date="2018-04" db="EMBL/GenBank/DDBJ databases">
        <title>WGS assembly of Panicum hallii var. hallii HAL2.</title>
        <authorList>
            <person name="Lovell J."/>
            <person name="Jenkins J."/>
            <person name="Lowry D."/>
            <person name="Mamidi S."/>
            <person name="Sreedasyam A."/>
            <person name="Weng X."/>
            <person name="Barry K."/>
            <person name="Bonette J."/>
            <person name="Campitelli B."/>
            <person name="Daum C."/>
            <person name="Gordon S."/>
            <person name="Gould B."/>
            <person name="Lipzen A."/>
            <person name="MacQueen A."/>
            <person name="Palacio-Mejia J."/>
            <person name="Plott C."/>
            <person name="Shakirov E."/>
            <person name="Shu S."/>
            <person name="Yoshinaga Y."/>
            <person name="Zane M."/>
            <person name="Rokhsar D."/>
            <person name="Grimwood J."/>
            <person name="Schmutz J."/>
            <person name="Juenger T."/>
        </authorList>
    </citation>
    <scope>NUCLEOTIDE SEQUENCE [LARGE SCALE GENOMIC DNA]</scope>
    <source>
        <strain evidence="3">cv. HAL2</strain>
    </source>
</reference>
<dbReference type="Proteomes" id="UP000244336">
    <property type="component" value="Chromosome 1"/>
</dbReference>
<gene>
    <name evidence="2" type="ORF">GQ55_1G212300</name>
</gene>